<dbReference type="Proteomes" id="UP000289340">
    <property type="component" value="Chromosome 5"/>
</dbReference>
<keyword evidence="6" id="KW-1185">Reference proteome</keyword>
<gene>
    <name evidence="5" type="ORF">D0Y65_011754</name>
</gene>
<dbReference type="InterPro" id="IPR009068">
    <property type="entry name" value="uS15_NS1_RNA-bd_sf"/>
</dbReference>
<dbReference type="CDD" id="cd00353">
    <property type="entry name" value="Ribosomal_S15p_S13e"/>
    <property type="match status" value="1"/>
</dbReference>
<dbReference type="FunFam" id="1.10.287.10:FF:000003">
    <property type="entry name" value="40S ribosomal protein S13"/>
    <property type="match status" value="1"/>
</dbReference>
<reference evidence="5 6" key="1">
    <citation type="submission" date="2018-09" db="EMBL/GenBank/DDBJ databases">
        <title>A high-quality reference genome of wild soybean provides a powerful tool to mine soybean genomes.</title>
        <authorList>
            <person name="Xie M."/>
            <person name="Chung C.Y.L."/>
            <person name="Li M.-W."/>
            <person name="Wong F.-L."/>
            <person name="Chan T.-F."/>
            <person name="Lam H.-M."/>
        </authorList>
    </citation>
    <scope>NUCLEOTIDE SEQUENCE [LARGE SCALE GENOMIC DNA]</scope>
    <source>
        <strain evidence="6">cv. W05</strain>
        <tissue evidence="5">Hypocotyl of etiolated seedlings</tissue>
    </source>
</reference>
<dbReference type="SUPFAM" id="SSF47060">
    <property type="entry name" value="S15/NS1 RNA-binding domain"/>
    <property type="match status" value="1"/>
</dbReference>
<dbReference type="GO" id="GO:0003735">
    <property type="term" value="F:structural constituent of ribosome"/>
    <property type="evidence" value="ECO:0007669"/>
    <property type="project" value="InterPro"/>
</dbReference>
<dbReference type="GO" id="GO:0005739">
    <property type="term" value="C:mitochondrion"/>
    <property type="evidence" value="ECO:0007669"/>
    <property type="project" value="InterPro"/>
</dbReference>
<proteinExistence type="inferred from homology"/>
<dbReference type="InterPro" id="IPR023029">
    <property type="entry name" value="Ribosomal_uS15_arc_euk"/>
</dbReference>
<dbReference type="PANTHER" id="PTHR11885">
    <property type="entry name" value="RIBOSOMAL PROTEIN S15P/S13E"/>
    <property type="match status" value="1"/>
</dbReference>
<dbReference type="GO" id="GO:0022627">
    <property type="term" value="C:cytosolic small ribosomal subunit"/>
    <property type="evidence" value="ECO:0007669"/>
    <property type="project" value="TreeGrafter"/>
</dbReference>
<dbReference type="EMBL" id="QZWG01000005">
    <property type="protein sequence ID" value="RZC11677.1"/>
    <property type="molecule type" value="Genomic_DNA"/>
</dbReference>
<protein>
    <submittedName>
        <fullName evidence="5">40S ribosomal protein S13</fullName>
    </submittedName>
</protein>
<comment type="caution">
    <text evidence="5">The sequence shown here is derived from an EMBL/GenBank/DDBJ whole genome shotgun (WGS) entry which is preliminary data.</text>
</comment>
<dbReference type="Gene3D" id="1.10.287.10">
    <property type="entry name" value="S15/NS1, RNA-binding"/>
    <property type="match status" value="1"/>
</dbReference>
<evidence type="ECO:0000256" key="3">
    <source>
        <dbReference type="ARBA" id="ARBA00023274"/>
    </source>
</evidence>
<keyword evidence="2 4" id="KW-0689">Ribosomal protein</keyword>
<dbReference type="PANTHER" id="PTHR11885:SF25">
    <property type="entry name" value="SMALL RIBOSOMAL SUBUNIT PROTEIN US15Y-RELATED"/>
    <property type="match status" value="1"/>
</dbReference>
<dbReference type="GO" id="GO:0006412">
    <property type="term" value="P:translation"/>
    <property type="evidence" value="ECO:0007669"/>
    <property type="project" value="InterPro"/>
</dbReference>
<dbReference type="Pfam" id="PF05676">
    <property type="entry name" value="NDUF_B7"/>
    <property type="match status" value="1"/>
</dbReference>
<evidence type="ECO:0000256" key="2">
    <source>
        <dbReference type="ARBA" id="ARBA00022980"/>
    </source>
</evidence>
<dbReference type="InterPro" id="IPR000589">
    <property type="entry name" value="Ribosomal_uS15"/>
</dbReference>
<dbReference type="SMART" id="SM01387">
    <property type="entry name" value="Ribosomal_S15"/>
    <property type="match status" value="1"/>
</dbReference>
<comment type="similarity">
    <text evidence="1 4">Belongs to the universal ribosomal protein uS15 family.</text>
</comment>
<dbReference type="InterPro" id="IPR008698">
    <property type="entry name" value="NDUB7"/>
</dbReference>
<organism evidence="5 6">
    <name type="scientific">Glycine soja</name>
    <name type="common">Wild soybean</name>
    <dbReference type="NCBI Taxonomy" id="3848"/>
    <lineage>
        <taxon>Eukaryota</taxon>
        <taxon>Viridiplantae</taxon>
        <taxon>Streptophyta</taxon>
        <taxon>Embryophyta</taxon>
        <taxon>Tracheophyta</taxon>
        <taxon>Spermatophyta</taxon>
        <taxon>Magnoliopsida</taxon>
        <taxon>eudicotyledons</taxon>
        <taxon>Gunneridae</taxon>
        <taxon>Pentapetalae</taxon>
        <taxon>rosids</taxon>
        <taxon>fabids</taxon>
        <taxon>Fabales</taxon>
        <taxon>Fabaceae</taxon>
        <taxon>Papilionoideae</taxon>
        <taxon>50 kb inversion clade</taxon>
        <taxon>NPAAA clade</taxon>
        <taxon>indigoferoid/millettioid clade</taxon>
        <taxon>Phaseoleae</taxon>
        <taxon>Glycine</taxon>
        <taxon>Glycine subgen. Soja</taxon>
    </lineage>
</organism>
<dbReference type="AlphaFoldDB" id="A0A445KLD8"/>
<dbReference type="GO" id="GO:0070181">
    <property type="term" value="F:small ribosomal subunit rRNA binding"/>
    <property type="evidence" value="ECO:0007669"/>
    <property type="project" value="TreeGrafter"/>
</dbReference>
<sequence length="168" mass="20124">MEVEGSSKKTIVMQQKEIAEARVPLSYRDQCAHLLIPRNRCRVREVRMCLHLNGADPFGAPTKYWPWEDGPMLEIPEDLYHLIKNAVSIRNHLERNKKEKDSKFRLILVDSRIHRLARYYNKTKELPQLRHDEEVVVNCFDECSNKTREKEERGVTWMWRRKLLLRVL</sequence>
<evidence type="ECO:0000313" key="5">
    <source>
        <dbReference type="EMBL" id="RZC11677.1"/>
    </source>
</evidence>
<evidence type="ECO:0000256" key="4">
    <source>
        <dbReference type="RuleBase" id="RU003919"/>
    </source>
</evidence>
<name>A0A445KLD8_GLYSO</name>
<dbReference type="GO" id="GO:0005730">
    <property type="term" value="C:nucleolus"/>
    <property type="evidence" value="ECO:0007669"/>
    <property type="project" value="TreeGrafter"/>
</dbReference>
<dbReference type="Pfam" id="PF00312">
    <property type="entry name" value="Ribosomal_S15"/>
    <property type="match status" value="1"/>
</dbReference>
<accession>A0A445KLD8</accession>
<evidence type="ECO:0000313" key="6">
    <source>
        <dbReference type="Proteomes" id="UP000289340"/>
    </source>
</evidence>
<keyword evidence="3 4" id="KW-0687">Ribonucleoprotein</keyword>
<evidence type="ECO:0000256" key="1">
    <source>
        <dbReference type="ARBA" id="ARBA00008434"/>
    </source>
</evidence>